<feature type="non-terminal residue" evidence="2">
    <location>
        <position position="1"/>
    </location>
</feature>
<feature type="compositionally biased region" description="Low complexity" evidence="1">
    <location>
        <begin position="57"/>
        <end position="77"/>
    </location>
</feature>
<name>A0A6J4RHZ5_9ACTN</name>
<protein>
    <submittedName>
        <fullName evidence="2">Uncharacterized protein</fullName>
    </submittedName>
</protein>
<feature type="region of interest" description="Disordered" evidence="1">
    <location>
        <begin position="57"/>
        <end position="120"/>
    </location>
</feature>
<feature type="compositionally biased region" description="Basic residues" evidence="1">
    <location>
        <begin position="78"/>
        <end position="91"/>
    </location>
</feature>
<accession>A0A6J4RHZ5</accession>
<feature type="non-terminal residue" evidence="2">
    <location>
        <position position="120"/>
    </location>
</feature>
<proteinExistence type="predicted"/>
<feature type="compositionally biased region" description="Basic and acidic residues" evidence="1">
    <location>
        <begin position="26"/>
        <end position="38"/>
    </location>
</feature>
<gene>
    <name evidence="2" type="ORF">AVDCRST_MAG13-349</name>
</gene>
<dbReference type="EMBL" id="CADCVO010000050">
    <property type="protein sequence ID" value="CAA9469382.1"/>
    <property type="molecule type" value="Genomic_DNA"/>
</dbReference>
<organism evidence="2">
    <name type="scientific">uncultured Solirubrobacteraceae bacterium</name>
    <dbReference type="NCBI Taxonomy" id="1162706"/>
    <lineage>
        <taxon>Bacteria</taxon>
        <taxon>Bacillati</taxon>
        <taxon>Actinomycetota</taxon>
        <taxon>Thermoleophilia</taxon>
        <taxon>Solirubrobacterales</taxon>
        <taxon>Solirubrobacteraceae</taxon>
        <taxon>environmental samples</taxon>
    </lineage>
</organism>
<sequence>GPEGHLPGGARLAARRLDRPGAGPADPRRAPVHRRGELHDRVQRAALLPARLALAAARRPPVRARGAVAVRPHGPGPARRRGDHRRARGPRGPRGPPGDDLPAQPARVGAAGVLPPAQLL</sequence>
<evidence type="ECO:0000313" key="2">
    <source>
        <dbReference type="EMBL" id="CAA9469382.1"/>
    </source>
</evidence>
<evidence type="ECO:0000256" key="1">
    <source>
        <dbReference type="SAM" id="MobiDB-lite"/>
    </source>
</evidence>
<feature type="region of interest" description="Disordered" evidence="1">
    <location>
        <begin position="1"/>
        <end position="38"/>
    </location>
</feature>
<reference evidence="2" key="1">
    <citation type="submission" date="2020-02" db="EMBL/GenBank/DDBJ databases">
        <authorList>
            <person name="Meier V. D."/>
        </authorList>
    </citation>
    <scope>NUCLEOTIDE SEQUENCE</scope>
    <source>
        <strain evidence="2">AVDCRST_MAG13</strain>
    </source>
</reference>
<dbReference type="AlphaFoldDB" id="A0A6J4RHZ5"/>